<dbReference type="InterPro" id="IPR029055">
    <property type="entry name" value="Ntn_hydrolases_N"/>
</dbReference>
<dbReference type="EMBL" id="MHSW01000018">
    <property type="protein sequence ID" value="OHA51819.1"/>
    <property type="molecule type" value="Genomic_DNA"/>
</dbReference>
<dbReference type="AlphaFoldDB" id="A0A1G2PVM4"/>
<dbReference type="SUPFAM" id="SSF56235">
    <property type="entry name" value="N-terminal nucleophile aminohydrolases (Ntn hydrolases)"/>
    <property type="match status" value="1"/>
</dbReference>
<evidence type="ECO:0000313" key="1">
    <source>
        <dbReference type="EMBL" id="OHA51819.1"/>
    </source>
</evidence>
<protein>
    <submittedName>
        <fullName evidence="1">Uncharacterized protein</fullName>
    </submittedName>
</protein>
<proteinExistence type="predicted"/>
<organism evidence="1 2">
    <name type="scientific">Candidatus Terrybacteria bacterium RIFCSPLOWO2_01_FULL_40_23</name>
    <dbReference type="NCBI Taxonomy" id="1802366"/>
    <lineage>
        <taxon>Bacteria</taxon>
        <taxon>Candidatus Terryibacteriota</taxon>
    </lineage>
</organism>
<gene>
    <name evidence="1" type="ORF">A3A97_00105</name>
</gene>
<reference evidence="1 2" key="1">
    <citation type="journal article" date="2016" name="Nat. Commun.">
        <title>Thousands of microbial genomes shed light on interconnected biogeochemical processes in an aquifer system.</title>
        <authorList>
            <person name="Anantharaman K."/>
            <person name="Brown C.T."/>
            <person name="Hug L.A."/>
            <person name="Sharon I."/>
            <person name="Castelle C.J."/>
            <person name="Probst A.J."/>
            <person name="Thomas B.C."/>
            <person name="Singh A."/>
            <person name="Wilkins M.J."/>
            <person name="Karaoz U."/>
            <person name="Brodie E.L."/>
            <person name="Williams K.H."/>
            <person name="Hubbard S.S."/>
            <person name="Banfield J.F."/>
        </authorList>
    </citation>
    <scope>NUCLEOTIDE SEQUENCE [LARGE SCALE GENOMIC DNA]</scope>
</reference>
<dbReference type="Proteomes" id="UP000176951">
    <property type="component" value="Unassembled WGS sequence"/>
</dbReference>
<sequence>MTCIIALTDRTTVWIGGDSAGVAGLNLEIRDDSKVFRREDKNKNIWAFGFTTSFRMGQLIRYDLELPELTAEDEQNIHRFMVKKFIPALRKCLAAGGWQSKKEDREVSGKFLIGLRGNIFTIDSDYQVAIPHNAFTAVGAGENIALGALFVSGDKLPEERILNALEAVETFSTVVRKPFNIVTT</sequence>
<accession>A0A1G2PVM4</accession>
<comment type="caution">
    <text evidence="1">The sequence shown here is derived from an EMBL/GenBank/DDBJ whole genome shotgun (WGS) entry which is preliminary data.</text>
</comment>
<evidence type="ECO:0000313" key="2">
    <source>
        <dbReference type="Proteomes" id="UP000176951"/>
    </source>
</evidence>
<dbReference type="Gene3D" id="3.60.20.10">
    <property type="entry name" value="Glutamine Phosphoribosylpyrophosphate, subunit 1, domain 1"/>
    <property type="match status" value="1"/>
</dbReference>
<name>A0A1G2PVM4_9BACT</name>